<name>A0A3Q2Y1G2_HIPCM</name>
<dbReference type="InterPro" id="IPR047174">
    <property type="entry name" value="BAZ1B"/>
</dbReference>
<dbReference type="GeneTree" id="ENSGT00940000156831"/>
<dbReference type="PANTHER" id="PTHR46802:SF1">
    <property type="entry name" value="TYROSINE-PROTEIN KINASE BAZ1B"/>
    <property type="match status" value="1"/>
</dbReference>
<sequence length="181" mass="20906">MAPLLGRKPYPLAKPLAEPLGPGEEVYIVEHTKEAFRNKDEYEARLRRYEERIWTCKSTGSIQLTHKEAWEEEQEVTELLQEEYPHWFEKPILKMVHHNTVSLDKLVEMAWVEILTKYAVDEECDFTVSQDKSLRAKVAKIHPLEHPEGEAGEKKLEGSGCFPIQRLMVCSLVIATMSKCP</sequence>
<proteinExistence type="predicted"/>
<dbReference type="GO" id="GO:0042393">
    <property type="term" value="F:histone binding"/>
    <property type="evidence" value="ECO:0007669"/>
    <property type="project" value="TreeGrafter"/>
</dbReference>
<keyword evidence="4" id="KW-1185">Reference proteome</keyword>
<reference evidence="3" key="2">
    <citation type="submission" date="2025-09" db="UniProtKB">
        <authorList>
            <consortium name="Ensembl"/>
        </authorList>
    </citation>
    <scope>IDENTIFICATION</scope>
</reference>
<accession>A0A3Q2Y1G2</accession>
<dbReference type="PROSITE" id="PS51136">
    <property type="entry name" value="WAC"/>
    <property type="match status" value="1"/>
</dbReference>
<dbReference type="OMA" id="EVYIVEH"/>
<comment type="subcellular location">
    <subcellularLocation>
        <location evidence="1">Nucleus</location>
    </subcellularLocation>
</comment>
<evidence type="ECO:0000256" key="1">
    <source>
        <dbReference type="PROSITE-ProRule" id="PRU00475"/>
    </source>
</evidence>
<feature type="domain" description="WAC" evidence="2">
    <location>
        <begin position="24"/>
        <end position="132"/>
    </location>
</feature>
<dbReference type="AlphaFoldDB" id="A0A3Q2Y1G2"/>
<dbReference type="STRING" id="109280.ENSHCOP00000010682"/>
<dbReference type="Proteomes" id="UP000264820">
    <property type="component" value="Unplaced"/>
</dbReference>
<keyword evidence="1" id="KW-0539">Nucleus</keyword>
<dbReference type="GO" id="GO:0140801">
    <property type="term" value="F:histone H2AXY142 kinase activity"/>
    <property type="evidence" value="ECO:0007669"/>
    <property type="project" value="InterPro"/>
</dbReference>
<dbReference type="GO" id="GO:0090535">
    <property type="term" value="C:WICH complex"/>
    <property type="evidence" value="ECO:0007669"/>
    <property type="project" value="InterPro"/>
</dbReference>
<organism evidence="3 4">
    <name type="scientific">Hippocampus comes</name>
    <name type="common">Tiger tail seahorse</name>
    <dbReference type="NCBI Taxonomy" id="109280"/>
    <lineage>
        <taxon>Eukaryota</taxon>
        <taxon>Metazoa</taxon>
        <taxon>Chordata</taxon>
        <taxon>Craniata</taxon>
        <taxon>Vertebrata</taxon>
        <taxon>Euteleostomi</taxon>
        <taxon>Actinopterygii</taxon>
        <taxon>Neopterygii</taxon>
        <taxon>Teleostei</taxon>
        <taxon>Neoteleostei</taxon>
        <taxon>Acanthomorphata</taxon>
        <taxon>Syngnathiaria</taxon>
        <taxon>Syngnathiformes</taxon>
        <taxon>Syngnathoidei</taxon>
        <taxon>Syngnathidae</taxon>
        <taxon>Hippocampus</taxon>
    </lineage>
</organism>
<evidence type="ECO:0000313" key="3">
    <source>
        <dbReference type="Ensembl" id="ENSHCOP00000010682.1"/>
    </source>
</evidence>
<dbReference type="InterPro" id="IPR013136">
    <property type="entry name" value="WSTF_Acf1_Cbp146"/>
</dbReference>
<evidence type="ECO:0000259" key="2">
    <source>
        <dbReference type="PROSITE" id="PS51136"/>
    </source>
</evidence>
<evidence type="ECO:0000313" key="4">
    <source>
        <dbReference type="Proteomes" id="UP000264820"/>
    </source>
</evidence>
<dbReference type="Ensembl" id="ENSHCOT00000017175.1">
    <property type="protein sequence ID" value="ENSHCOP00000010682.1"/>
    <property type="gene ID" value="ENSHCOG00000013336.1"/>
</dbReference>
<dbReference type="Pfam" id="PF10537">
    <property type="entry name" value="WAC_Acf1_DNA_bd"/>
    <property type="match status" value="1"/>
</dbReference>
<dbReference type="GO" id="GO:0006974">
    <property type="term" value="P:DNA damage response"/>
    <property type="evidence" value="ECO:0007669"/>
    <property type="project" value="TreeGrafter"/>
</dbReference>
<protein>
    <recommendedName>
        <fullName evidence="2">WAC domain-containing protein</fullName>
    </recommendedName>
</protein>
<dbReference type="PANTHER" id="PTHR46802">
    <property type="entry name" value="TYROSINE-PROTEIN KINASE BAZ1B"/>
    <property type="match status" value="1"/>
</dbReference>
<reference evidence="3" key="1">
    <citation type="submission" date="2025-08" db="UniProtKB">
        <authorList>
            <consortium name="Ensembl"/>
        </authorList>
    </citation>
    <scope>IDENTIFICATION</scope>
</reference>